<dbReference type="Proteomes" id="UP001241988">
    <property type="component" value="Unassembled WGS sequence"/>
</dbReference>
<keyword evidence="2" id="KW-1185">Reference proteome</keyword>
<evidence type="ECO:0000313" key="2">
    <source>
        <dbReference type="Proteomes" id="UP001241988"/>
    </source>
</evidence>
<proteinExistence type="predicted"/>
<dbReference type="EMBL" id="JAUSWB010000003">
    <property type="protein sequence ID" value="MDQ0428549.1"/>
    <property type="molecule type" value="Genomic_DNA"/>
</dbReference>
<accession>A0ABU0GT61</accession>
<comment type="caution">
    <text evidence="1">The sequence shown here is derived from an EMBL/GenBank/DDBJ whole genome shotgun (WGS) entry which is preliminary data.</text>
</comment>
<protein>
    <submittedName>
        <fullName evidence="1">Uncharacterized protein</fullName>
    </submittedName>
</protein>
<organism evidence="1 2">
    <name type="scientific">Planomicrobium stackebrandtii</name>
    <dbReference type="NCBI Taxonomy" id="253160"/>
    <lineage>
        <taxon>Bacteria</taxon>
        <taxon>Bacillati</taxon>
        <taxon>Bacillota</taxon>
        <taxon>Bacilli</taxon>
        <taxon>Bacillales</taxon>
        <taxon>Caryophanaceae</taxon>
        <taxon>Planomicrobium</taxon>
    </lineage>
</organism>
<name>A0ABU0GT61_9BACL</name>
<evidence type="ECO:0000313" key="1">
    <source>
        <dbReference type="EMBL" id="MDQ0428549.1"/>
    </source>
</evidence>
<gene>
    <name evidence="1" type="ORF">QOZ98_001375</name>
</gene>
<sequence length="68" mass="7568">MWLLERSEAEMGKEAGGIDPGWDYSSSLLILKSKNLVIFATVTSSIFNQNVINLAFKGTVQFPNNLYV</sequence>
<reference evidence="1 2" key="1">
    <citation type="submission" date="2023-07" db="EMBL/GenBank/DDBJ databases">
        <title>Genomic Encyclopedia of Type Strains, Phase IV (KMG-IV): sequencing the most valuable type-strain genomes for metagenomic binning, comparative biology and taxonomic classification.</title>
        <authorList>
            <person name="Goeker M."/>
        </authorList>
    </citation>
    <scope>NUCLEOTIDE SEQUENCE [LARGE SCALE GENOMIC DNA]</scope>
    <source>
        <strain evidence="1 2">DSM 16419</strain>
    </source>
</reference>